<dbReference type="Proteomes" id="UP000176186">
    <property type="component" value="Unassembled WGS sequence"/>
</dbReference>
<gene>
    <name evidence="1" type="ORF">A2363_04685</name>
</gene>
<dbReference type="EMBL" id="MFKE01000006">
    <property type="protein sequence ID" value="OGG35751.1"/>
    <property type="molecule type" value="Genomic_DNA"/>
</dbReference>
<reference evidence="1 2" key="1">
    <citation type="journal article" date="2016" name="Nat. Commun.">
        <title>Thousands of microbial genomes shed light on interconnected biogeochemical processes in an aquifer system.</title>
        <authorList>
            <person name="Anantharaman K."/>
            <person name="Brown C.T."/>
            <person name="Hug L.A."/>
            <person name="Sharon I."/>
            <person name="Castelle C.J."/>
            <person name="Probst A.J."/>
            <person name="Thomas B.C."/>
            <person name="Singh A."/>
            <person name="Wilkins M.J."/>
            <person name="Karaoz U."/>
            <person name="Brodie E.L."/>
            <person name="Williams K.H."/>
            <person name="Hubbard S.S."/>
            <person name="Banfield J.F."/>
        </authorList>
    </citation>
    <scope>NUCLEOTIDE SEQUENCE [LARGE SCALE GENOMIC DNA]</scope>
</reference>
<name>A0A1F6BFP4_9BACT</name>
<evidence type="ECO:0000313" key="2">
    <source>
        <dbReference type="Proteomes" id="UP000176186"/>
    </source>
</evidence>
<accession>A0A1F6BFP4</accession>
<evidence type="ECO:0000313" key="1">
    <source>
        <dbReference type="EMBL" id="OGG35751.1"/>
    </source>
</evidence>
<dbReference type="AlphaFoldDB" id="A0A1F6BFP4"/>
<comment type="caution">
    <text evidence="1">The sequence shown here is derived from an EMBL/GenBank/DDBJ whole genome shotgun (WGS) entry which is preliminary data.</text>
</comment>
<protein>
    <submittedName>
        <fullName evidence="1">Uncharacterized protein</fullName>
    </submittedName>
</protein>
<sequence length="90" mass="9858">MREIYCLVCNKSVGKTDLRASEGGDAFLLEASEQGQGFKVGINHLIAEHPDLVQLREAQNVSLVPLVRVGEYNPLDKGSRLPITSPVRRG</sequence>
<proteinExistence type="predicted"/>
<organism evidence="1 2">
    <name type="scientific">Candidatus Gottesmanbacteria bacterium RIFOXYB1_FULL_47_11</name>
    <dbReference type="NCBI Taxonomy" id="1798401"/>
    <lineage>
        <taxon>Bacteria</taxon>
        <taxon>Candidatus Gottesmaniibacteriota</taxon>
    </lineage>
</organism>